<reference evidence="2 3" key="1">
    <citation type="submission" date="2021-12" db="EMBL/GenBank/DDBJ databases">
        <title>High titer production of polyol ester of fatty acids by Rhodotorula paludigena BS15 towards product separation-free biomass refinery.</title>
        <authorList>
            <person name="Mano J."/>
            <person name="Ono H."/>
            <person name="Tanaka T."/>
            <person name="Naito K."/>
            <person name="Sushida H."/>
            <person name="Ike M."/>
            <person name="Tokuyasu K."/>
            <person name="Kitaoka M."/>
        </authorList>
    </citation>
    <scope>NUCLEOTIDE SEQUENCE [LARGE SCALE GENOMIC DNA]</scope>
    <source>
        <strain evidence="2 3">BS15</strain>
    </source>
</reference>
<evidence type="ECO:0000256" key="1">
    <source>
        <dbReference type="SAM" id="MobiDB-lite"/>
    </source>
</evidence>
<dbReference type="AlphaFoldDB" id="A0AAV5GD52"/>
<evidence type="ECO:0000313" key="3">
    <source>
        <dbReference type="Proteomes" id="UP001342314"/>
    </source>
</evidence>
<sequence>MWKPPSIEGNKGVATAPEKGKRNPPAPAPRAGLCPASFSLLPPELVFVVVAHLVSASSSPHAALASLARVNRTCAALVHPLLYAQPAVTSLKQLDSLLAAVEHPSSDTGDEVKGCRVEGKVFASKGYGVRVNRVLKACSHIERLEIVGVDDLRAKHLVGQGALTHWSLLNSSFRPNSHPSPPSLAPFLASLTHLTLANVGLPPPSTHLTDILSLCAPHLEHLAISSLRDVDGSDFRRALAVLVHRGERLASLMLGFMTEDQLRAMVQPVLPRPDTAPASLLLTPSASPTASSPCPAAPAPALSLLPALTQLTFTLPLPTPALLLALPPSLSLLTIRPPYHRARRAPAPAPAHDWSTGAAQSASAPGTPVTVFGTSRAELLSVLGRERAAARPPPPQQQRGGAGRRPSYTLEQLEEEEVVLCAVEDALGYPHPANGGWVAPRLKEIRWEGRALRSAEERIGALMERRKRAGVGDLAQ</sequence>
<accession>A0AAV5GD52</accession>
<dbReference type="Proteomes" id="UP001342314">
    <property type="component" value="Unassembled WGS sequence"/>
</dbReference>
<dbReference type="Gene3D" id="3.80.10.10">
    <property type="entry name" value="Ribonuclease Inhibitor"/>
    <property type="match status" value="1"/>
</dbReference>
<protein>
    <recommendedName>
        <fullName evidence="4">F-box domain-containing protein</fullName>
    </recommendedName>
</protein>
<feature type="region of interest" description="Disordered" evidence="1">
    <location>
        <begin position="1"/>
        <end position="28"/>
    </location>
</feature>
<organism evidence="2 3">
    <name type="scientific">Rhodotorula paludigena</name>
    <dbReference type="NCBI Taxonomy" id="86838"/>
    <lineage>
        <taxon>Eukaryota</taxon>
        <taxon>Fungi</taxon>
        <taxon>Dikarya</taxon>
        <taxon>Basidiomycota</taxon>
        <taxon>Pucciniomycotina</taxon>
        <taxon>Microbotryomycetes</taxon>
        <taxon>Sporidiobolales</taxon>
        <taxon>Sporidiobolaceae</taxon>
        <taxon>Rhodotorula</taxon>
    </lineage>
</organism>
<name>A0AAV5GD52_9BASI</name>
<evidence type="ECO:0008006" key="4">
    <source>
        <dbReference type="Google" id="ProtNLM"/>
    </source>
</evidence>
<evidence type="ECO:0000313" key="2">
    <source>
        <dbReference type="EMBL" id="GJN88404.1"/>
    </source>
</evidence>
<proteinExistence type="predicted"/>
<comment type="caution">
    <text evidence="2">The sequence shown here is derived from an EMBL/GenBank/DDBJ whole genome shotgun (WGS) entry which is preliminary data.</text>
</comment>
<feature type="region of interest" description="Disordered" evidence="1">
    <location>
        <begin position="385"/>
        <end position="406"/>
    </location>
</feature>
<feature type="region of interest" description="Disordered" evidence="1">
    <location>
        <begin position="343"/>
        <end position="369"/>
    </location>
</feature>
<dbReference type="EMBL" id="BQKY01000003">
    <property type="protein sequence ID" value="GJN88404.1"/>
    <property type="molecule type" value="Genomic_DNA"/>
</dbReference>
<keyword evidence="3" id="KW-1185">Reference proteome</keyword>
<dbReference type="InterPro" id="IPR032675">
    <property type="entry name" value="LRR_dom_sf"/>
</dbReference>
<gene>
    <name evidence="2" type="ORF">Rhopal_001370-T1</name>
</gene>